<evidence type="ECO:0000256" key="3">
    <source>
        <dbReference type="ARBA" id="ARBA00022840"/>
    </source>
</evidence>
<evidence type="ECO:0000259" key="6">
    <source>
        <dbReference type="Pfam" id="PF24580"/>
    </source>
</evidence>
<feature type="compositionally biased region" description="Basic and acidic residues" evidence="4">
    <location>
        <begin position="541"/>
        <end position="560"/>
    </location>
</feature>
<dbReference type="PANTHER" id="PTHR45626">
    <property type="entry name" value="TRANSCRIPTION TERMINATION FACTOR 2-RELATED"/>
    <property type="match status" value="1"/>
</dbReference>
<evidence type="ECO:0000256" key="2">
    <source>
        <dbReference type="ARBA" id="ARBA00022801"/>
    </source>
</evidence>
<feature type="domain" description="SNF2 N-terminal" evidence="5">
    <location>
        <begin position="638"/>
        <end position="777"/>
    </location>
</feature>
<dbReference type="AlphaFoldDB" id="A0A9W8ND15"/>
<evidence type="ECO:0008006" key="9">
    <source>
        <dbReference type="Google" id="ProtNLM"/>
    </source>
</evidence>
<feature type="region of interest" description="Disordered" evidence="4">
    <location>
        <begin position="478"/>
        <end position="573"/>
    </location>
</feature>
<evidence type="ECO:0000256" key="1">
    <source>
        <dbReference type="ARBA" id="ARBA00022741"/>
    </source>
</evidence>
<keyword evidence="3" id="KW-0067">ATP-binding</keyword>
<accession>A0A9W8ND15</accession>
<dbReference type="SUPFAM" id="SSF52540">
    <property type="entry name" value="P-loop containing nucleoside triphosphate hydrolases"/>
    <property type="match status" value="1"/>
</dbReference>
<dbReference type="VEuPathDB" id="FungiDB:F4678DRAFT_477838"/>
<dbReference type="Pfam" id="PF24580">
    <property type="entry name" value="DUF7607"/>
    <property type="match status" value="1"/>
</dbReference>
<feature type="region of interest" description="Disordered" evidence="4">
    <location>
        <begin position="405"/>
        <end position="457"/>
    </location>
</feature>
<dbReference type="Proteomes" id="UP001148614">
    <property type="component" value="Unassembled WGS sequence"/>
</dbReference>
<reference evidence="7" key="1">
    <citation type="submission" date="2022-07" db="EMBL/GenBank/DDBJ databases">
        <title>Genome Sequence of Xylaria arbuscula.</title>
        <authorList>
            <person name="Buettner E."/>
        </authorList>
    </citation>
    <scope>NUCLEOTIDE SEQUENCE</scope>
    <source>
        <strain evidence="7">VT107</strain>
    </source>
</reference>
<dbReference type="GO" id="GO:0006281">
    <property type="term" value="P:DNA repair"/>
    <property type="evidence" value="ECO:0007669"/>
    <property type="project" value="TreeGrafter"/>
</dbReference>
<protein>
    <recommendedName>
        <fullName evidence="9">Helicase ATP-binding domain-containing protein</fullName>
    </recommendedName>
</protein>
<evidence type="ECO:0000313" key="7">
    <source>
        <dbReference type="EMBL" id="KAJ3569140.1"/>
    </source>
</evidence>
<feature type="compositionally biased region" description="Polar residues" evidence="4">
    <location>
        <begin position="518"/>
        <end position="538"/>
    </location>
</feature>
<comment type="caution">
    <text evidence="7">The sequence shown here is derived from an EMBL/GenBank/DDBJ whole genome shotgun (WGS) entry which is preliminary data.</text>
</comment>
<keyword evidence="2" id="KW-0378">Hydrolase</keyword>
<organism evidence="7 8">
    <name type="scientific">Xylaria arbuscula</name>
    <dbReference type="NCBI Taxonomy" id="114810"/>
    <lineage>
        <taxon>Eukaryota</taxon>
        <taxon>Fungi</taxon>
        <taxon>Dikarya</taxon>
        <taxon>Ascomycota</taxon>
        <taxon>Pezizomycotina</taxon>
        <taxon>Sordariomycetes</taxon>
        <taxon>Xylariomycetidae</taxon>
        <taxon>Xylariales</taxon>
        <taxon>Xylariaceae</taxon>
        <taxon>Xylaria</taxon>
    </lineage>
</organism>
<dbReference type="InterPro" id="IPR050628">
    <property type="entry name" value="SNF2_RAD54_helicase_TF"/>
</dbReference>
<dbReference type="InterPro" id="IPR027417">
    <property type="entry name" value="P-loop_NTPase"/>
</dbReference>
<dbReference type="InterPro" id="IPR000330">
    <property type="entry name" value="SNF2_N"/>
</dbReference>
<evidence type="ECO:0000256" key="4">
    <source>
        <dbReference type="SAM" id="MobiDB-lite"/>
    </source>
</evidence>
<dbReference type="Pfam" id="PF00176">
    <property type="entry name" value="SNF2-rel_dom"/>
    <property type="match status" value="1"/>
</dbReference>
<name>A0A9W8ND15_9PEZI</name>
<keyword evidence="8" id="KW-1185">Reference proteome</keyword>
<dbReference type="GO" id="GO:0008094">
    <property type="term" value="F:ATP-dependent activity, acting on DNA"/>
    <property type="evidence" value="ECO:0007669"/>
    <property type="project" value="TreeGrafter"/>
</dbReference>
<dbReference type="EMBL" id="JANPWZ010001065">
    <property type="protein sequence ID" value="KAJ3569140.1"/>
    <property type="molecule type" value="Genomic_DNA"/>
</dbReference>
<dbReference type="GO" id="GO:0005524">
    <property type="term" value="F:ATP binding"/>
    <property type="evidence" value="ECO:0007669"/>
    <property type="project" value="UniProtKB-KW"/>
</dbReference>
<dbReference type="GO" id="GO:0005634">
    <property type="term" value="C:nucleus"/>
    <property type="evidence" value="ECO:0007669"/>
    <property type="project" value="TreeGrafter"/>
</dbReference>
<dbReference type="GO" id="GO:0016787">
    <property type="term" value="F:hydrolase activity"/>
    <property type="evidence" value="ECO:0007669"/>
    <property type="project" value="UniProtKB-KW"/>
</dbReference>
<gene>
    <name evidence="7" type="ORF">NPX13_g6186</name>
</gene>
<sequence length="1095" mass="123080">MRIAVNISRMDDDPFNWDVDRVVQELCSPDRTWIGIPLPELPPTEQLEACLREQGADGHTILTYADELDLWESLGIKTLKHKITFQHARCELRRRSQLYQRCLSNPFAPKNNTPVPNTQNIGLPTCSSFPSVPVPTPTATATIIAAAALDVAGPSTARRNSRRIAPTPLSSRANTRQAVNPVMGSQFGLIHAEPTEVGLESHDASEINICHTKVPHQQRLQAHKLFKRYLLRAQQGLGHIARNRADIIARAYDPENDIVLPLYGDSDEDADPETWEEVQDEQRTTRIRRENRTVLTNEAASHVIDEAIRSYINDWKQRKLPMLSQGANMLWKQARRYGQQSAIDKVHHEMRSLEERRARLCEGILNQQWHSVSELRTVLQTLEPTIIDQQAARWRLDVLKSAKEPDKLPQLPKNKNKKPRLLQPTQDAEESDETLTSESESRQAGLGVEEQRSRQNVHRVHYQEPIVILDDEPEMNNKGLAMSGPIGFQVESSRSTGNRAARRGPVTGFSTGKEDNGTLVSNLNLGPNTDTCQDNGLTSMKRKDPGDQDQSRAKRPKPIEVIELSDEDDNEVSTRELEPVPNISGDNGSHELHVEFGGQHANRHITEDDWARVCKMFQCPASTTNLRPPGFGIEIAAYQLHAIWWMLTQQPVRGIQGGCLGDAMGLGKTIEVLSTFATFAMIKANHEEVLSFWKDGVVTEGRQHLPRKRTESHERCPSQSESPYPTECTCIKSGDTYKIATRMPSLPTICVVPPTAMRFWAAEFCKILDMTHKVATHLRLSVRHNDYTKDQQLYHGQDRVQLTAGAAVRQLDDDDDDGEGQLLVGGRPTLSNWLVLVSRHSATKLYAMYDNMSSRASDENGDIVMNLMGAAFVFFDEAHQYNGTLDSPTDPFRFLRSLRETSVKEPVAFTVSASIPLSGPIQMANVVEHVLRSRYLQGQEERIGGVDDAQSLRVAQTNYEYLIDNLNRLTDEKTKRAIQTRQEALYKLEKELAPCLLMARRPADTFRGKPIGEGSREITVEHINCPMGDGLAQGAFRRITAEVQSYVQHLLQEKKQKWNQDGRRGLEPTQRSIEASLFGSGEDNNIACTLFSPIS</sequence>
<proteinExistence type="predicted"/>
<feature type="domain" description="DUF7607" evidence="6">
    <location>
        <begin position="298"/>
        <end position="405"/>
    </location>
</feature>
<keyword evidence="1" id="KW-0547">Nucleotide-binding</keyword>
<evidence type="ECO:0000259" key="5">
    <source>
        <dbReference type="Pfam" id="PF00176"/>
    </source>
</evidence>
<dbReference type="VEuPathDB" id="FungiDB:F4678DRAFT_210295"/>
<dbReference type="Gene3D" id="3.40.50.300">
    <property type="entry name" value="P-loop containing nucleotide triphosphate hydrolases"/>
    <property type="match status" value="1"/>
</dbReference>
<evidence type="ECO:0000313" key="8">
    <source>
        <dbReference type="Proteomes" id="UP001148614"/>
    </source>
</evidence>
<dbReference type="InterPro" id="IPR056026">
    <property type="entry name" value="DUF7607"/>
</dbReference>